<sequence length="212" mass="24264">MATSKVKLYYFDFRGRGELIRLVLAAGGKEFEDVRIPNPFQTDLRSWFRGFKLKAPFGQAPWVEMDGKMYAQSLAIATFFAKEFGFYGRTNLERLVIDQVLQLIADLMLLGRECFLVTDTFEKDNMILSCRQKESPRCLGYLEHLLEESGTGSFVGTELSLADLAVFDLTTGFLAPLLPPLYPYPLLRALVDRVRTDHRVKGYVDTRPERPY</sequence>
<dbReference type="SFLD" id="SFLDG01205">
    <property type="entry name" value="AMPS.1"/>
    <property type="match status" value="1"/>
</dbReference>
<name>A0ABM1A1Q4_APLCA</name>
<evidence type="ECO:0000259" key="2">
    <source>
        <dbReference type="PROSITE" id="PS50405"/>
    </source>
</evidence>
<feature type="domain" description="GST C-terminal" evidence="2">
    <location>
        <begin position="90"/>
        <end position="212"/>
    </location>
</feature>
<evidence type="ECO:0000313" key="3">
    <source>
        <dbReference type="Proteomes" id="UP000694888"/>
    </source>
</evidence>
<dbReference type="InterPro" id="IPR004046">
    <property type="entry name" value="GST_C"/>
</dbReference>
<gene>
    <name evidence="4" type="primary">LOC106012015</name>
</gene>
<dbReference type="InterPro" id="IPR050213">
    <property type="entry name" value="GST_superfamily"/>
</dbReference>
<dbReference type="InterPro" id="IPR004045">
    <property type="entry name" value="Glutathione_S-Trfase_N"/>
</dbReference>
<dbReference type="PANTHER" id="PTHR11571">
    <property type="entry name" value="GLUTATHIONE S-TRANSFERASE"/>
    <property type="match status" value="1"/>
</dbReference>
<reference evidence="4" key="1">
    <citation type="submission" date="2025-08" db="UniProtKB">
        <authorList>
            <consortium name="RefSeq"/>
        </authorList>
    </citation>
    <scope>IDENTIFICATION</scope>
</reference>
<dbReference type="Gene3D" id="3.40.30.10">
    <property type="entry name" value="Glutaredoxin"/>
    <property type="match status" value="1"/>
</dbReference>
<dbReference type="InterPro" id="IPR036249">
    <property type="entry name" value="Thioredoxin-like_sf"/>
</dbReference>
<dbReference type="SFLD" id="SFLDS00019">
    <property type="entry name" value="Glutathione_Transferase_(cytos"/>
    <property type="match status" value="1"/>
</dbReference>
<dbReference type="InterPro" id="IPR036282">
    <property type="entry name" value="Glutathione-S-Trfase_C_sf"/>
</dbReference>
<proteinExistence type="predicted"/>
<feature type="domain" description="GST N-terminal" evidence="1">
    <location>
        <begin position="4"/>
        <end position="88"/>
    </location>
</feature>
<dbReference type="SUPFAM" id="SSF52833">
    <property type="entry name" value="Thioredoxin-like"/>
    <property type="match status" value="1"/>
</dbReference>
<dbReference type="SUPFAM" id="SSF47616">
    <property type="entry name" value="GST C-terminal domain-like"/>
    <property type="match status" value="1"/>
</dbReference>
<dbReference type="CDD" id="cd03192">
    <property type="entry name" value="GST_C_Sigma_like"/>
    <property type="match status" value="1"/>
</dbReference>
<dbReference type="Gene3D" id="1.20.1050.10">
    <property type="match status" value="1"/>
</dbReference>
<dbReference type="InterPro" id="IPR010987">
    <property type="entry name" value="Glutathione-S-Trfase_C-like"/>
</dbReference>
<evidence type="ECO:0000313" key="4">
    <source>
        <dbReference type="RefSeq" id="XP_012939046.1"/>
    </source>
</evidence>
<accession>A0ABM1A1Q4</accession>
<evidence type="ECO:0000259" key="1">
    <source>
        <dbReference type="PROSITE" id="PS50404"/>
    </source>
</evidence>
<organism evidence="3 4">
    <name type="scientific">Aplysia californica</name>
    <name type="common">California sea hare</name>
    <dbReference type="NCBI Taxonomy" id="6500"/>
    <lineage>
        <taxon>Eukaryota</taxon>
        <taxon>Metazoa</taxon>
        <taxon>Spiralia</taxon>
        <taxon>Lophotrochozoa</taxon>
        <taxon>Mollusca</taxon>
        <taxon>Gastropoda</taxon>
        <taxon>Heterobranchia</taxon>
        <taxon>Euthyneura</taxon>
        <taxon>Tectipleura</taxon>
        <taxon>Aplysiida</taxon>
        <taxon>Aplysioidea</taxon>
        <taxon>Aplysiidae</taxon>
        <taxon>Aplysia</taxon>
    </lineage>
</organism>
<dbReference type="PROSITE" id="PS50404">
    <property type="entry name" value="GST_NTER"/>
    <property type="match status" value="1"/>
</dbReference>
<dbReference type="Pfam" id="PF14497">
    <property type="entry name" value="GST_C_3"/>
    <property type="match status" value="1"/>
</dbReference>
<dbReference type="SFLD" id="SFLDG00363">
    <property type="entry name" value="AMPS_(cytGST):_Alpha-__Mu-__Pi"/>
    <property type="match status" value="1"/>
</dbReference>
<dbReference type="InterPro" id="IPR040079">
    <property type="entry name" value="Glutathione_S-Trfase"/>
</dbReference>
<dbReference type="Pfam" id="PF02798">
    <property type="entry name" value="GST_N"/>
    <property type="match status" value="1"/>
</dbReference>
<dbReference type="GeneID" id="106012015"/>
<dbReference type="RefSeq" id="XP_012939046.1">
    <property type="nucleotide sequence ID" value="XM_013083592.2"/>
</dbReference>
<protein>
    <submittedName>
        <fullName evidence="4">Probable glutathione S-transferase 7</fullName>
    </submittedName>
</protein>
<dbReference type="PROSITE" id="PS50405">
    <property type="entry name" value="GST_CTER"/>
    <property type="match status" value="1"/>
</dbReference>
<dbReference type="CDD" id="cd03039">
    <property type="entry name" value="GST_N_Sigma_like"/>
    <property type="match status" value="1"/>
</dbReference>
<dbReference type="PANTHER" id="PTHR11571:SF150">
    <property type="entry name" value="GLUTATHIONE S-TRANSFERASE"/>
    <property type="match status" value="1"/>
</dbReference>
<keyword evidence="3" id="KW-1185">Reference proteome</keyword>
<dbReference type="Proteomes" id="UP000694888">
    <property type="component" value="Unplaced"/>
</dbReference>